<evidence type="ECO:0000256" key="13">
    <source>
        <dbReference type="SAM" id="SignalP"/>
    </source>
</evidence>
<dbReference type="Proteomes" id="UP001168821">
    <property type="component" value="Unassembled WGS sequence"/>
</dbReference>
<dbReference type="GO" id="GO:0030574">
    <property type="term" value="P:collagen catabolic process"/>
    <property type="evidence" value="ECO:0007669"/>
    <property type="project" value="TreeGrafter"/>
</dbReference>
<evidence type="ECO:0000313" key="16">
    <source>
        <dbReference type="Proteomes" id="UP001168821"/>
    </source>
</evidence>
<dbReference type="Pfam" id="PF00045">
    <property type="entry name" value="Hemopexin"/>
    <property type="match status" value="1"/>
</dbReference>
<evidence type="ECO:0000256" key="3">
    <source>
        <dbReference type="ARBA" id="ARBA00022723"/>
    </source>
</evidence>
<gene>
    <name evidence="15" type="ORF">Zmor_014071</name>
</gene>
<feature type="binding site" evidence="10">
    <location>
        <position position="109"/>
    </location>
    <ligand>
        <name>Ca(2+)</name>
        <dbReference type="ChEBI" id="CHEBI:29108"/>
        <label>3</label>
    </ligand>
</feature>
<evidence type="ECO:0000259" key="14">
    <source>
        <dbReference type="SMART" id="SM00235"/>
    </source>
</evidence>
<feature type="modified residue" description="Phosphotyrosine; by PKDCC" evidence="11">
    <location>
        <position position="283"/>
    </location>
</feature>
<feature type="binding site" evidence="10">
    <location>
        <position position="110"/>
    </location>
    <ligand>
        <name>Ca(2+)</name>
        <dbReference type="ChEBI" id="CHEBI:29108"/>
        <label>3</label>
    </ligand>
</feature>
<dbReference type="AlphaFoldDB" id="A0AA38IH46"/>
<dbReference type="PRINTS" id="PR00138">
    <property type="entry name" value="MATRIXIN"/>
</dbReference>
<dbReference type="Gene3D" id="3.40.390.10">
    <property type="entry name" value="Collagenase (Catalytic Domain)"/>
    <property type="match status" value="1"/>
</dbReference>
<comment type="cofactor">
    <cofactor evidence="10">
        <name>Zn(2+)</name>
        <dbReference type="ChEBI" id="CHEBI:29105"/>
    </cofactor>
    <text evidence="10">Binds 2 Zn(2+) ions per subunit.</text>
</comment>
<dbReference type="PROSITE" id="PS51642">
    <property type="entry name" value="HEMOPEXIN_2"/>
    <property type="match status" value="1"/>
</dbReference>
<comment type="similarity">
    <text evidence="1">Belongs to the peptidase M10A family.</text>
</comment>
<dbReference type="InterPro" id="IPR006026">
    <property type="entry name" value="Peptidase_Metallo"/>
</dbReference>
<dbReference type="GO" id="GO:0006508">
    <property type="term" value="P:proteolysis"/>
    <property type="evidence" value="ECO:0007669"/>
    <property type="project" value="UniProtKB-KW"/>
</dbReference>
<keyword evidence="7" id="KW-0482">Metalloprotease</keyword>
<protein>
    <recommendedName>
        <fullName evidence="14">Peptidase metallopeptidase domain-containing protein</fullName>
    </recommendedName>
</protein>
<feature type="binding site" evidence="10">
    <location>
        <position position="302"/>
    </location>
    <ligand>
        <name>Ca(2+)</name>
        <dbReference type="ChEBI" id="CHEBI:29108"/>
        <label>5</label>
    </ligand>
</feature>
<feature type="binding site" evidence="10">
    <location>
        <position position="351"/>
    </location>
    <ligand>
        <name>Ca(2+)</name>
        <dbReference type="ChEBI" id="CHEBI:29108"/>
        <label>4</label>
    </ligand>
</feature>
<dbReference type="PANTHER" id="PTHR10201:SF291">
    <property type="entry name" value="MATRIX METALLOPROTEINASE 1, ISOFORM C-RELATED"/>
    <property type="match status" value="1"/>
</dbReference>
<dbReference type="EMBL" id="JALNTZ010000004">
    <property type="protein sequence ID" value="KAJ3654919.1"/>
    <property type="molecule type" value="Genomic_DNA"/>
</dbReference>
<feature type="binding site" evidence="10">
    <location>
        <position position="129"/>
    </location>
    <ligand>
        <name>Ca(2+)</name>
        <dbReference type="ChEBI" id="CHEBI:29108"/>
        <label>3</label>
    </ligand>
</feature>
<dbReference type="SUPFAM" id="SSF50923">
    <property type="entry name" value="Hemopexin-like domain"/>
    <property type="match status" value="1"/>
</dbReference>
<evidence type="ECO:0000256" key="11">
    <source>
        <dbReference type="PIRSR" id="PIRSR621190-4"/>
    </source>
</evidence>
<keyword evidence="4 13" id="KW-0732">Signal</keyword>
<dbReference type="InterPro" id="IPR036375">
    <property type="entry name" value="Hemopexin-like_dom_sf"/>
</dbReference>
<keyword evidence="16" id="KW-1185">Reference proteome</keyword>
<evidence type="ECO:0000256" key="6">
    <source>
        <dbReference type="ARBA" id="ARBA00022833"/>
    </source>
</evidence>
<dbReference type="GO" id="GO:0030198">
    <property type="term" value="P:extracellular matrix organization"/>
    <property type="evidence" value="ECO:0007669"/>
    <property type="project" value="TreeGrafter"/>
</dbReference>
<accession>A0AA38IH46</accession>
<evidence type="ECO:0000256" key="10">
    <source>
        <dbReference type="PIRSR" id="PIRSR621190-2"/>
    </source>
</evidence>
<evidence type="ECO:0000313" key="15">
    <source>
        <dbReference type="EMBL" id="KAJ3654919.1"/>
    </source>
</evidence>
<feature type="repeat" description="Hemopexin" evidence="12">
    <location>
        <begin position="296"/>
        <end position="346"/>
    </location>
</feature>
<dbReference type="SMART" id="SM00235">
    <property type="entry name" value="ZnMc"/>
    <property type="match status" value="1"/>
</dbReference>
<feature type="binding site" evidence="10">
    <location>
        <position position="256"/>
    </location>
    <ligand>
        <name>Ca(2+)</name>
        <dbReference type="ChEBI" id="CHEBI:29108"/>
        <label>4</label>
    </ligand>
</feature>
<dbReference type="GO" id="GO:0004222">
    <property type="term" value="F:metalloendopeptidase activity"/>
    <property type="evidence" value="ECO:0007669"/>
    <property type="project" value="InterPro"/>
</dbReference>
<evidence type="ECO:0000256" key="12">
    <source>
        <dbReference type="PROSITE-ProRule" id="PRU01011"/>
    </source>
</evidence>
<keyword evidence="2" id="KW-0645">Protease</keyword>
<feature type="binding site" evidence="10">
    <location>
        <position position="132"/>
    </location>
    <ligand>
        <name>Ca(2+)</name>
        <dbReference type="ChEBI" id="CHEBI:29108"/>
        <label>3</label>
    </ligand>
</feature>
<feature type="signal peptide" evidence="13">
    <location>
        <begin position="1"/>
        <end position="21"/>
    </location>
</feature>
<dbReference type="GO" id="GO:0008270">
    <property type="term" value="F:zinc ion binding"/>
    <property type="evidence" value="ECO:0007669"/>
    <property type="project" value="InterPro"/>
</dbReference>
<feature type="binding site" evidence="9">
    <location>
        <position position="158"/>
    </location>
    <ligand>
        <name>Zn(2+)</name>
        <dbReference type="ChEBI" id="CHEBI:29105"/>
        <label>2</label>
        <note>catalytic</note>
    </ligand>
</feature>
<dbReference type="PIRSF" id="PIRSF001191">
    <property type="entry name" value="Peptidase_M10A_matrix"/>
    <property type="match status" value="1"/>
</dbReference>
<name>A0AA38IH46_9CUCU</name>
<keyword evidence="6 9" id="KW-0862">Zinc</keyword>
<organism evidence="15 16">
    <name type="scientific">Zophobas morio</name>
    <dbReference type="NCBI Taxonomy" id="2755281"/>
    <lineage>
        <taxon>Eukaryota</taxon>
        <taxon>Metazoa</taxon>
        <taxon>Ecdysozoa</taxon>
        <taxon>Arthropoda</taxon>
        <taxon>Hexapoda</taxon>
        <taxon>Insecta</taxon>
        <taxon>Pterygota</taxon>
        <taxon>Neoptera</taxon>
        <taxon>Endopterygota</taxon>
        <taxon>Coleoptera</taxon>
        <taxon>Polyphaga</taxon>
        <taxon>Cucujiformia</taxon>
        <taxon>Tenebrionidae</taxon>
        <taxon>Zophobas</taxon>
    </lineage>
</organism>
<keyword evidence="3 9" id="KW-0479">Metal-binding</keyword>
<feature type="binding site" evidence="10">
    <location>
        <position position="125"/>
    </location>
    <ligand>
        <name>Ca(2+)</name>
        <dbReference type="ChEBI" id="CHEBI:29108"/>
        <label>2</label>
    </ligand>
</feature>
<feature type="binding site" evidence="10">
    <location>
        <position position="211"/>
    </location>
    <ligand>
        <name>Ca(2+)</name>
        <dbReference type="ChEBI" id="CHEBI:29108"/>
        <label>4</label>
    </ligand>
</feature>
<feature type="binding site" evidence="10">
    <location>
        <position position="213"/>
    </location>
    <ligand>
        <name>Ca(2+)</name>
        <dbReference type="ChEBI" id="CHEBI:29108"/>
        <label>5</label>
    </ligand>
</feature>
<feature type="binding site" evidence="9">
    <location>
        <position position="154"/>
    </location>
    <ligand>
        <name>Zn(2+)</name>
        <dbReference type="ChEBI" id="CHEBI:29105"/>
        <label>2</label>
        <note>catalytic</note>
    </ligand>
</feature>
<feature type="binding site" evidence="9">
    <location>
        <position position="164"/>
    </location>
    <ligand>
        <name>Zn(2+)</name>
        <dbReference type="ChEBI" id="CHEBI:29105"/>
        <label>2</label>
        <note>catalytic</note>
    </ligand>
</feature>
<dbReference type="GO" id="GO:0031012">
    <property type="term" value="C:extracellular matrix"/>
    <property type="evidence" value="ECO:0007669"/>
    <property type="project" value="InterPro"/>
</dbReference>
<feature type="binding site" evidence="10">
    <location>
        <position position="258"/>
    </location>
    <ligand>
        <name>Ca(2+)</name>
        <dbReference type="ChEBI" id="CHEBI:29108"/>
        <label>5</label>
    </ligand>
</feature>
<feature type="chain" id="PRO_5041371001" description="Peptidase metallopeptidase domain-containing protein" evidence="13">
    <location>
        <begin position="22"/>
        <end position="392"/>
    </location>
</feature>
<evidence type="ECO:0000256" key="1">
    <source>
        <dbReference type="ARBA" id="ARBA00010370"/>
    </source>
</evidence>
<dbReference type="InterPro" id="IPR018487">
    <property type="entry name" value="Hemopexin-like_repeat"/>
</dbReference>
<keyword evidence="5" id="KW-0378">Hydrolase</keyword>
<feature type="binding site" evidence="10">
    <location>
        <position position="172"/>
    </location>
    <ligand>
        <name>Zn(2+)</name>
        <dbReference type="ChEBI" id="CHEBI:29105"/>
        <label>2</label>
        <note>catalytic</note>
    </ligand>
</feature>
<evidence type="ECO:0000256" key="4">
    <source>
        <dbReference type="ARBA" id="ARBA00022729"/>
    </source>
</evidence>
<dbReference type="Gene3D" id="2.110.10.10">
    <property type="entry name" value="Hemopexin-like domain"/>
    <property type="match status" value="1"/>
</dbReference>
<feature type="active site" evidence="8">
    <location>
        <position position="155"/>
    </location>
</feature>
<proteinExistence type="inferred from homology"/>
<dbReference type="Pfam" id="PF00413">
    <property type="entry name" value="Peptidase_M10"/>
    <property type="match status" value="1"/>
</dbReference>
<evidence type="ECO:0000256" key="5">
    <source>
        <dbReference type="ARBA" id="ARBA00022801"/>
    </source>
</evidence>
<feature type="binding site" evidence="10">
    <location>
        <position position="100"/>
    </location>
    <ligand>
        <name>Ca(2+)</name>
        <dbReference type="ChEBI" id="CHEBI:29108"/>
        <label>2</label>
    </ligand>
</feature>
<reference evidence="15" key="1">
    <citation type="journal article" date="2023" name="G3 (Bethesda)">
        <title>Whole genome assemblies of Zophobas morio and Tenebrio molitor.</title>
        <authorList>
            <person name="Kaur S."/>
            <person name="Stinson S.A."/>
            <person name="diCenzo G.C."/>
        </authorList>
    </citation>
    <scope>NUCLEOTIDE SEQUENCE</scope>
    <source>
        <strain evidence="15">QUZm001</strain>
    </source>
</reference>
<feature type="binding site" evidence="10">
    <location>
        <position position="132"/>
    </location>
    <ligand>
        <name>Ca(2+)</name>
        <dbReference type="ChEBI" id="CHEBI:29108"/>
        <label>1</label>
    </ligand>
</feature>
<comment type="caution">
    <text evidence="15">The sequence shown here is derived from an EMBL/GenBank/DDBJ whole genome shotgun (WGS) entry which is preliminary data.</text>
</comment>
<dbReference type="SMART" id="SM00120">
    <property type="entry name" value="HX"/>
    <property type="match status" value="4"/>
</dbReference>
<evidence type="ECO:0000256" key="9">
    <source>
        <dbReference type="PIRSR" id="PIRSR001191-2"/>
    </source>
</evidence>
<dbReference type="GO" id="GO:0005615">
    <property type="term" value="C:extracellular space"/>
    <property type="evidence" value="ECO:0007669"/>
    <property type="project" value="TreeGrafter"/>
</dbReference>
<dbReference type="InterPro" id="IPR021190">
    <property type="entry name" value="Pept_M10A"/>
</dbReference>
<feature type="domain" description="Peptidase metallopeptidase" evidence="14">
    <location>
        <begin position="47"/>
        <end position="197"/>
    </location>
</feature>
<evidence type="ECO:0000256" key="8">
    <source>
        <dbReference type="PIRSR" id="PIRSR001191-1"/>
    </source>
</evidence>
<evidence type="ECO:0000256" key="7">
    <source>
        <dbReference type="ARBA" id="ARBA00023049"/>
    </source>
</evidence>
<dbReference type="InterPro" id="IPR024079">
    <property type="entry name" value="MetalloPept_cat_dom_sf"/>
</dbReference>
<evidence type="ECO:0000256" key="2">
    <source>
        <dbReference type="ARBA" id="ARBA00022670"/>
    </source>
</evidence>
<dbReference type="SUPFAM" id="SSF55486">
    <property type="entry name" value="Metalloproteases ('zincins'), catalytic domain"/>
    <property type="match status" value="1"/>
</dbReference>
<comment type="cofactor">
    <cofactor evidence="10">
        <name>Ca(2+)</name>
        <dbReference type="ChEBI" id="CHEBI:29108"/>
    </cofactor>
    <text evidence="10">Can bind about 5 Ca(2+) ions per subunit.</text>
</comment>
<sequence>MCENYLIYLISILLFSFHSQQRSINEEDFSRIKREINLDQVFISNDTETPWKRRQITYKIQNYSTSLTKEQLHGVFEDVVKIWTKNINLTITEARTNNADINIYFTDLDGVDNSLGYAYMPEDGDIFFDIDEEWTLDQLQTSDTETYFPWVAAHEFGHSLGLTHSKSKKSIMSEYYVNKLPKLSKTDIKKLESLYGPLLNKTVLCTGTSIDEILMINFQKYFLFKGNQYWEMTNTSLKSGPYNVKSIFLEFPDNIDAAFVVKENIYVLKHNVSYIIDYQKNKYRRKLISVAFDYLPSNIDAAFYVPKEKIIYFFKGAKYYVLDTERDPGDRLIVNGKSILADWDGVPNNVDAATLLNTSKVLFIKSGRCYVVNLKTKQLSSSSECASSFYRC</sequence>
<keyword evidence="10" id="KW-0106">Calcium</keyword>
<dbReference type="InterPro" id="IPR001818">
    <property type="entry name" value="Pept_M10_metallopeptidase"/>
</dbReference>
<dbReference type="PANTHER" id="PTHR10201">
    <property type="entry name" value="MATRIX METALLOPROTEINASE"/>
    <property type="match status" value="1"/>
</dbReference>